<dbReference type="InterPro" id="IPR050228">
    <property type="entry name" value="Carboxylesterase_BioH"/>
</dbReference>
<gene>
    <name evidence="2" type="ORF">GCM10010334_59240</name>
</gene>
<dbReference type="PANTHER" id="PTHR43194:SF2">
    <property type="entry name" value="PEROXISOMAL MEMBRANE PROTEIN LPX1"/>
    <property type="match status" value="1"/>
</dbReference>
<feature type="domain" description="AB hydrolase-1" evidence="1">
    <location>
        <begin position="26"/>
        <end position="129"/>
    </location>
</feature>
<dbReference type="AlphaFoldDB" id="A0A918X312"/>
<reference evidence="2" key="1">
    <citation type="journal article" date="2014" name="Int. J. Syst. Evol. Microbiol.">
        <title>Complete genome sequence of Corynebacterium casei LMG S-19264T (=DSM 44701T), isolated from a smear-ripened cheese.</title>
        <authorList>
            <consortium name="US DOE Joint Genome Institute (JGI-PGF)"/>
            <person name="Walter F."/>
            <person name="Albersmeier A."/>
            <person name="Kalinowski J."/>
            <person name="Ruckert C."/>
        </authorList>
    </citation>
    <scope>NUCLEOTIDE SEQUENCE</scope>
    <source>
        <strain evidence="2">JCM 4637</strain>
    </source>
</reference>
<dbReference type="EMBL" id="BMVC01000013">
    <property type="protein sequence ID" value="GHD07066.1"/>
    <property type="molecule type" value="Genomic_DNA"/>
</dbReference>
<dbReference type="PANTHER" id="PTHR43194">
    <property type="entry name" value="HYDROLASE ALPHA/BETA FOLD FAMILY"/>
    <property type="match status" value="1"/>
</dbReference>
<sequence length="257" mass="27020">MREAVVTSGGDRMRWVELPGEEPCRVYVHGLGGISGMFVEGASHPALAGRRSLLVDLLGFGVSDRPDDFDYSLEAHAGALARLLEAAGVFGAEVVAHSMGGSVALVLADRWPELVSKLVLVHANLDAITPVKGAPGSGGIAAYGEEEFLATGWDALRATAGETWWSTMKTCGPRALHRSAVGLTRGSEPMMRDLLLDLKIPRGYLLPEDDVDFRGGEELTAAGVEVIAVPDCGHNVMTDNVDGFARATAAVLEGNAA</sequence>
<evidence type="ECO:0000259" key="1">
    <source>
        <dbReference type="Pfam" id="PF00561"/>
    </source>
</evidence>
<dbReference type="SUPFAM" id="SSF53474">
    <property type="entry name" value="alpha/beta-Hydrolases"/>
    <property type="match status" value="1"/>
</dbReference>
<dbReference type="Pfam" id="PF00561">
    <property type="entry name" value="Abhydrolase_1"/>
    <property type="match status" value="1"/>
</dbReference>
<accession>A0A918X312</accession>
<organism evidence="2 3">
    <name type="scientific">Streptomyces finlayi</name>
    <dbReference type="NCBI Taxonomy" id="67296"/>
    <lineage>
        <taxon>Bacteria</taxon>
        <taxon>Bacillati</taxon>
        <taxon>Actinomycetota</taxon>
        <taxon>Actinomycetes</taxon>
        <taxon>Kitasatosporales</taxon>
        <taxon>Streptomycetaceae</taxon>
        <taxon>Streptomyces</taxon>
    </lineage>
</organism>
<keyword evidence="2" id="KW-0378">Hydrolase</keyword>
<dbReference type="PRINTS" id="PR00111">
    <property type="entry name" value="ABHYDROLASE"/>
</dbReference>
<dbReference type="Gene3D" id="3.40.50.1820">
    <property type="entry name" value="alpha/beta hydrolase"/>
    <property type="match status" value="1"/>
</dbReference>
<evidence type="ECO:0000313" key="3">
    <source>
        <dbReference type="Proteomes" id="UP000638353"/>
    </source>
</evidence>
<dbReference type="InterPro" id="IPR029058">
    <property type="entry name" value="AB_hydrolase_fold"/>
</dbReference>
<comment type="caution">
    <text evidence="2">The sequence shown here is derived from an EMBL/GenBank/DDBJ whole genome shotgun (WGS) entry which is preliminary data.</text>
</comment>
<proteinExistence type="predicted"/>
<evidence type="ECO:0000313" key="2">
    <source>
        <dbReference type="EMBL" id="GHD07066.1"/>
    </source>
</evidence>
<dbReference type="Proteomes" id="UP000638353">
    <property type="component" value="Unassembled WGS sequence"/>
</dbReference>
<dbReference type="GO" id="GO:0016787">
    <property type="term" value="F:hydrolase activity"/>
    <property type="evidence" value="ECO:0007669"/>
    <property type="project" value="UniProtKB-KW"/>
</dbReference>
<reference evidence="2" key="2">
    <citation type="submission" date="2020-09" db="EMBL/GenBank/DDBJ databases">
        <authorList>
            <person name="Sun Q."/>
            <person name="Ohkuma M."/>
        </authorList>
    </citation>
    <scope>NUCLEOTIDE SEQUENCE</scope>
    <source>
        <strain evidence="2">JCM 4637</strain>
    </source>
</reference>
<name>A0A918X312_9ACTN</name>
<dbReference type="RefSeq" id="WP_189821940.1">
    <property type="nucleotide sequence ID" value="NZ_BMVC01000013.1"/>
</dbReference>
<dbReference type="InterPro" id="IPR000073">
    <property type="entry name" value="AB_hydrolase_1"/>
</dbReference>
<protein>
    <submittedName>
        <fullName evidence="2">Alpha/beta hydrolase</fullName>
    </submittedName>
</protein>